<reference evidence="3 4" key="1">
    <citation type="journal article" date="2019" name="Int. J. Syst. Evol. Microbiol.">
        <title>The Global Catalogue of Microorganisms (GCM) 10K type strain sequencing project: providing services to taxonomists for standard genome sequencing and annotation.</title>
        <authorList>
            <consortium name="The Broad Institute Genomics Platform"/>
            <consortium name="The Broad Institute Genome Sequencing Center for Infectious Disease"/>
            <person name="Wu L."/>
            <person name="Ma J."/>
        </authorList>
    </citation>
    <scope>NUCLEOTIDE SEQUENCE [LARGE SCALE GENOMIC DNA]</scope>
    <source>
        <strain evidence="3 4">JCM 10977</strain>
    </source>
</reference>
<protein>
    <recommendedName>
        <fullName evidence="5">Short subunit dehydrogenase</fullName>
    </recommendedName>
</protein>
<dbReference type="Proteomes" id="UP001500542">
    <property type="component" value="Unassembled WGS sequence"/>
</dbReference>
<dbReference type="InterPro" id="IPR036291">
    <property type="entry name" value="NAD(P)-bd_dom_sf"/>
</dbReference>
<evidence type="ECO:0000313" key="4">
    <source>
        <dbReference type="Proteomes" id="UP001500542"/>
    </source>
</evidence>
<dbReference type="Gene3D" id="3.40.50.720">
    <property type="entry name" value="NAD(P)-binding Rossmann-like Domain"/>
    <property type="match status" value="2"/>
</dbReference>
<keyword evidence="4" id="KW-1185">Reference proteome</keyword>
<dbReference type="InterPro" id="IPR002347">
    <property type="entry name" value="SDR_fam"/>
</dbReference>
<dbReference type="PANTHER" id="PTHR43976:SF16">
    <property type="entry name" value="SHORT-CHAIN DEHYDROGENASE_REDUCTASE FAMILY PROTEIN"/>
    <property type="match status" value="1"/>
</dbReference>
<gene>
    <name evidence="3" type="ORF">GCM10009554_72600</name>
</gene>
<name>A0ABN1RKX7_9ACTN</name>
<comment type="caution">
    <text evidence="3">The sequence shown here is derived from an EMBL/GenBank/DDBJ whole genome shotgun (WGS) entry which is preliminary data.</text>
</comment>
<evidence type="ECO:0000256" key="1">
    <source>
        <dbReference type="ARBA" id="ARBA00006484"/>
    </source>
</evidence>
<accession>A0ABN1RKX7</accession>
<proteinExistence type="inferred from homology"/>
<dbReference type="SUPFAM" id="SSF51735">
    <property type="entry name" value="NAD(P)-binding Rossmann-fold domains"/>
    <property type="match status" value="1"/>
</dbReference>
<dbReference type="PRINTS" id="PR00081">
    <property type="entry name" value="GDHRDH"/>
</dbReference>
<organism evidence="3 4">
    <name type="scientific">Kribbella koreensis</name>
    <dbReference type="NCBI Taxonomy" id="57909"/>
    <lineage>
        <taxon>Bacteria</taxon>
        <taxon>Bacillati</taxon>
        <taxon>Actinomycetota</taxon>
        <taxon>Actinomycetes</taxon>
        <taxon>Propionibacteriales</taxon>
        <taxon>Kribbellaceae</taxon>
        <taxon>Kribbella</taxon>
    </lineage>
</organism>
<comment type="similarity">
    <text evidence="1">Belongs to the short-chain dehydrogenases/reductases (SDR) family.</text>
</comment>
<dbReference type="PANTHER" id="PTHR43976">
    <property type="entry name" value="SHORT CHAIN DEHYDROGENASE"/>
    <property type="match status" value="1"/>
</dbReference>
<evidence type="ECO:0000256" key="2">
    <source>
        <dbReference type="ARBA" id="ARBA00023002"/>
    </source>
</evidence>
<keyword evidence="2" id="KW-0560">Oxidoreductase</keyword>
<dbReference type="Pfam" id="PF00106">
    <property type="entry name" value="adh_short"/>
    <property type="match status" value="1"/>
</dbReference>
<evidence type="ECO:0000313" key="3">
    <source>
        <dbReference type="EMBL" id="GAA0959227.1"/>
    </source>
</evidence>
<dbReference type="RefSeq" id="WP_343981216.1">
    <property type="nucleotide sequence ID" value="NZ_BAAAHK010000020.1"/>
</dbReference>
<dbReference type="InterPro" id="IPR051911">
    <property type="entry name" value="SDR_oxidoreductase"/>
</dbReference>
<dbReference type="EMBL" id="BAAAHK010000020">
    <property type="protein sequence ID" value="GAA0959227.1"/>
    <property type="molecule type" value="Genomic_DNA"/>
</dbReference>
<sequence length="207" mass="21903">MSVWFVTGASRGFGAELVKEAVARGNQVVATARRPDDIPDQQGVLRLTLDVTDEAQARAAVDAAVQEFGRIDVVVNNAGRGLLGAVEEASDEAARAVFDTNVFGVPGLFRTDFLDGSSLHRADGEIADYAETAGAMRKIATERNHAQPGDPAKAAAAIVALTEAADPPLRIQLGADSVGRVEAKLDQVRSELEQWRKVSVGTDHDDA</sequence>
<evidence type="ECO:0008006" key="5">
    <source>
        <dbReference type="Google" id="ProtNLM"/>
    </source>
</evidence>